<evidence type="ECO:0000256" key="1">
    <source>
        <dbReference type="SAM" id="MobiDB-lite"/>
    </source>
</evidence>
<keyword evidence="3" id="KW-1185">Reference proteome</keyword>
<gene>
    <name evidence="2" type="ORF">VNO80_01186</name>
</gene>
<evidence type="ECO:0000313" key="2">
    <source>
        <dbReference type="EMBL" id="KAK7382335.1"/>
    </source>
</evidence>
<feature type="region of interest" description="Disordered" evidence="1">
    <location>
        <begin position="1"/>
        <end position="20"/>
    </location>
</feature>
<dbReference type="AlphaFoldDB" id="A0AAN9NZK2"/>
<evidence type="ECO:0000313" key="3">
    <source>
        <dbReference type="Proteomes" id="UP001374584"/>
    </source>
</evidence>
<organism evidence="2 3">
    <name type="scientific">Phaseolus coccineus</name>
    <name type="common">Scarlet runner bean</name>
    <name type="synonym">Phaseolus multiflorus</name>
    <dbReference type="NCBI Taxonomy" id="3886"/>
    <lineage>
        <taxon>Eukaryota</taxon>
        <taxon>Viridiplantae</taxon>
        <taxon>Streptophyta</taxon>
        <taxon>Embryophyta</taxon>
        <taxon>Tracheophyta</taxon>
        <taxon>Spermatophyta</taxon>
        <taxon>Magnoliopsida</taxon>
        <taxon>eudicotyledons</taxon>
        <taxon>Gunneridae</taxon>
        <taxon>Pentapetalae</taxon>
        <taxon>rosids</taxon>
        <taxon>fabids</taxon>
        <taxon>Fabales</taxon>
        <taxon>Fabaceae</taxon>
        <taxon>Papilionoideae</taxon>
        <taxon>50 kb inversion clade</taxon>
        <taxon>NPAAA clade</taxon>
        <taxon>indigoferoid/millettioid clade</taxon>
        <taxon>Phaseoleae</taxon>
        <taxon>Phaseolus</taxon>
    </lineage>
</organism>
<accession>A0AAN9NZK2</accession>
<proteinExistence type="predicted"/>
<dbReference type="Proteomes" id="UP001374584">
    <property type="component" value="Unassembled WGS sequence"/>
</dbReference>
<name>A0AAN9NZK2_PHACN</name>
<protein>
    <submittedName>
        <fullName evidence="2">Uncharacterized protein</fullName>
    </submittedName>
</protein>
<comment type="caution">
    <text evidence="2">The sequence shown here is derived from an EMBL/GenBank/DDBJ whole genome shotgun (WGS) entry which is preliminary data.</text>
</comment>
<sequence length="72" mass="8377">MNIKEWKDANEEKVKDEEKGKLMEMEQGITPLGMVGGSKISGEVPPLECVLNWYFDYLFYYLFYIDIEASMA</sequence>
<reference evidence="2 3" key="1">
    <citation type="submission" date="2024-01" db="EMBL/GenBank/DDBJ databases">
        <title>The genomes of 5 underutilized Papilionoideae crops provide insights into root nodulation and disease resistanc.</title>
        <authorList>
            <person name="Jiang F."/>
        </authorList>
    </citation>
    <scope>NUCLEOTIDE SEQUENCE [LARGE SCALE GENOMIC DNA]</scope>
    <source>
        <strain evidence="2">JINMINGXINNONG_FW02</strain>
        <tissue evidence="2">Leaves</tissue>
    </source>
</reference>
<dbReference type="EMBL" id="JAYMYR010000001">
    <property type="protein sequence ID" value="KAK7382335.1"/>
    <property type="molecule type" value="Genomic_DNA"/>
</dbReference>